<evidence type="ECO:0000256" key="2">
    <source>
        <dbReference type="ARBA" id="ARBA00022771"/>
    </source>
</evidence>
<reference evidence="7" key="1">
    <citation type="journal article" date="2016" name="Nat. Genet.">
        <title>A high-quality carrot genome assembly provides new insights into carotenoid accumulation and asterid genome evolution.</title>
        <authorList>
            <person name="Iorizzo M."/>
            <person name="Ellison S."/>
            <person name="Senalik D."/>
            <person name="Zeng P."/>
            <person name="Satapoomin P."/>
            <person name="Huang J."/>
            <person name="Bowman M."/>
            <person name="Iovene M."/>
            <person name="Sanseverino W."/>
            <person name="Cavagnaro P."/>
            <person name="Yildiz M."/>
            <person name="Macko-Podgorni A."/>
            <person name="Moranska E."/>
            <person name="Grzebelus E."/>
            <person name="Grzebelus D."/>
            <person name="Ashrafi H."/>
            <person name="Zheng Z."/>
            <person name="Cheng S."/>
            <person name="Spooner D."/>
            <person name="Van Deynze A."/>
            <person name="Simon P."/>
        </authorList>
    </citation>
    <scope>NUCLEOTIDE SEQUENCE</scope>
    <source>
        <tissue evidence="7">Leaf</tissue>
    </source>
</reference>
<dbReference type="GO" id="GO:0008270">
    <property type="term" value="F:zinc ion binding"/>
    <property type="evidence" value="ECO:0007669"/>
    <property type="project" value="UniProtKB-KW"/>
</dbReference>
<evidence type="ECO:0000259" key="6">
    <source>
        <dbReference type="PROSITE" id="PS50966"/>
    </source>
</evidence>
<sequence>MCNCGGTPDPGKSKLKDDMAAESSQVRKTTSRRCECEAHIVLKAAGLRGFVIMSFVEDHNHPLAVGAENMFLRCNRKVSKSQQNFIMDCSRAKIGATRAYNLAKEMVGSYENVGATVSDFKNFARDVKLGIGENDASLIIDKFKLRRKLSKDKFYYDYKTDREGHLTGLFWTDAISQANYEIFGDIVSFDPTFRTNKYNMVFVPFTGVDNHWKNVTFGASLIAKEDYKNFKWLINTFKRAMGHAPTCAITDQCPAIKKALQISWPHTKHRLCMWHIMNKLPSKLGPRRATDKVFMSKLKSVVYSDQSSPLEFEEGWSSVISEYKWQDNKWMSDMFRRRKSWIPAYFSDIDMAGLLRTTSRYESSNSFFQHFHERGDTLVEFYSSFESAMDKQRIRTVEDDKNSRKTPRMETPLRIEKDAARVYTLALYYRVREEIKNACFHTSMPEITQTDDSRVFMCKDEILNGKIFQVSVKRSTNDVECSCKFFNRYGYLCCHAFAALQQCGIHTIPRQFIKARWTKDALKNHTSIGSLETPSNCDKPERTKIKLTRAWFEFESCLDLVGDDEDKLDMVRLLLRDMESKLQNDSEQDGEPGQAHRADAFIGPLPLNEEGLRNPNISKNKGSGSRIKSTREIFIQSKGQRTCSICNKTEGHNARTCPTLKK</sequence>
<dbReference type="EMBL" id="CP093350">
    <property type="protein sequence ID" value="WOH13726.1"/>
    <property type="molecule type" value="Genomic_DNA"/>
</dbReference>
<evidence type="ECO:0000256" key="1">
    <source>
        <dbReference type="ARBA" id="ARBA00022723"/>
    </source>
</evidence>
<keyword evidence="1" id="KW-0479">Metal-binding</keyword>
<feature type="region of interest" description="Disordered" evidence="5">
    <location>
        <begin position="1"/>
        <end position="26"/>
    </location>
</feature>
<evidence type="ECO:0000256" key="4">
    <source>
        <dbReference type="PROSITE-ProRule" id="PRU00325"/>
    </source>
</evidence>
<accession>A0AAF0XWH6</accession>
<dbReference type="Pfam" id="PF10551">
    <property type="entry name" value="MULE"/>
    <property type="match status" value="1"/>
</dbReference>
<keyword evidence="2 4" id="KW-0863">Zinc-finger</keyword>
<dbReference type="Pfam" id="PF04434">
    <property type="entry name" value="SWIM"/>
    <property type="match status" value="1"/>
</dbReference>
<proteinExistence type="predicted"/>
<keyword evidence="8" id="KW-1185">Reference proteome</keyword>
<dbReference type="PANTHER" id="PTHR47718:SF18">
    <property type="entry name" value="PROTEIN FAR1-RELATED SEQUENCE 5-LIKE"/>
    <property type="match status" value="1"/>
</dbReference>
<dbReference type="InterPro" id="IPR006564">
    <property type="entry name" value="Znf_PMZ"/>
</dbReference>
<feature type="domain" description="SWIM-type" evidence="6">
    <location>
        <begin position="468"/>
        <end position="504"/>
    </location>
</feature>
<evidence type="ECO:0000313" key="8">
    <source>
        <dbReference type="Proteomes" id="UP000077755"/>
    </source>
</evidence>
<organism evidence="7 8">
    <name type="scientific">Daucus carota subsp. sativus</name>
    <name type="common">Carrot</name>
    <dbReference type="NCBI Taxonomy" id="79200"/>
    <lineage>
        <taxon>Eukaryota</taxon>
        <taxon>Viridiplantae</taxon>
        <taxon>Streptophyta</taxon>
        <taxon>Embryophyta</taxon>
        <taxon>Tracheophyta</taxon>
        <taxon>Spermatophyta</taxon>
        <taxon>Magnoliopsida</taxon>
        <taxon>eudicotyledons</taxon>
        <taxon>Gunneridae</taxon>
        <taxon>Pentapetalae</taxon>
        <taxon>asterids</taxon>
        <taxon>campanulids</taxon>
        <taxon>Apiales</taxon>
        <taxon>Apiaceae</taxon>
        <taxon>Apioideae</taxon>
        <taxon>Scandiceae</taxon>
        <taxon>Daucinae</taxon>
        <taxon>Daucus</taxon>
        <taxon>Daucus sect. Daucus</taxon>
    </lineage>
</organism>
<evidence type="ECO:0000313" key="7">
    <source>
        <dbReference type="EMBL" id="WOH13726.1"/>
    </source>
</evidence>
<keyword evidence="3" id="KW-0862">Zinc</keyword>
<evidence type="ECO:0000256" key="5">
    <source>
        <dbReference type="SAM" id="MobiDB-lite"/>
    </source>
</evidence>
<dbReference type="AlphaFoldDB" id="A0AAF0XWH6"/>
<dbReference type="InterPro" id="IPR007527">
    <property type="entry name" value="Znf_SWIM"/>
</dbReference>
<gene>
    <name evidence="7" type="ORF">DCAR_0833237</name>
</gene>
<dbReference type="InterPro" id="IPR018289">
    <property type="entry name" value="MULE_transposase_dom"/>
</dbReference>
<evidence type="ECO:0000256" key="3">
    <source>
        <dbReference type="ARBA" id="ARBA00022833"/>
    </source>
</evidence>
<dbReference type="Proteomes" id="UP000077755">
    <property type="component" value="Chromosome 8"/>
</dbReference>
<protein>
    <recommendedName>
        <fullName evidence="6">SWIM-type domain-containing protein</fullName>
    </recommendedName>
</protein>
<dbReference type="PANTHER" id="PTHR47718">
    <property type="entry name" value="OS01G0519700 PROTEIN"/>
    <property type="match status" value="1"/>
</dbReference>
<feature type="region of interest" description="Disordered" evidence="5">
    <location>
        <begin position="605"/>
        <end position="629"/>
    </location>
</feature>
<dbReference type="SMART" id="SM00575">
    <property type="entry name" value="ZnF_PMZ"/>
    <property type="match status" value="1"/>
</dbReference>
<reference evidence="7" key="2">
    <citation type="submission" date="2022-03" db="EMBL/GenBank/DDBJ databases">
        <title>Draft title - Genomic analysis of global carrot germplasm unveils the trajectory of domestication and the origin of high carotenoid orange carrot.</title>
        <authorList>
            <person name="Iorizzo M."/>
            <person name="Ellison S."/>
            <person name="Senalik D."/>
            <person name="Macko-Podgorni A."/>
            <person name="Grzebelus D."/>
            <person name="Bostan H."/>
            <person name="Rolling W."/>
            <person name="Curaba J."/>
            <person name="Simon P."/>
        </authorList>
    </citation>
    <scope>NUCLEOTIDE SEQUENCE</scope>
    <source>
        <tissue evidence="7">Leaf</tissue>
    </source>
</reference>
<feature type="compositionally biased region" description="Polar residues" evidence="5">
    <location>
        <begin position="615"/>
        <end position="627"/>
    </location>
</feature>
<dbReference type="PROSITE" id="PS50966">
    <property type="entry name" value="ZF_SWIM"/>
    <property type="match status" value="1"/>
</dbReference>
<name>A0AAF0XWH6_DAUCS</name>